<comment type="caution">
    <text evidence="2">The sequence shown here is derived from an EMBL/GenBank/DDBJ whole genome shotgun (WGS) entry which is preliminary data.</text>
</comment>
<protein>
    <submittedName>
        <fullName evidence="2">Uncharacterized protein</fullName>
    </submittedName>
</protein>
<feature type="chain" id="PRO_5042199525" evidence="1">
    <location>
        <begin position="20"/>
        <end position="126"/>
    </location>
</feature>
<accession>A0AAD6CWD2</accession>
<reference evidence="2 3" key="1">
    <citation type="journal article" date="2023" name="IMA Fungus">
        <title>Comparative genomic study of the Penicillium genus elucidates a diverse pangenome and 15 lateral gene transfer events.</title>
        <authorList>
            <person name="Petersen C."/>
            <person name="Sorensen T."/>
            <person name="Nielsen M.R."/>
            <person name="Sondergaard T.E."/>
            <person name="Sorensen J.L."/>
            <person name="Fitzpatrick D.A."/>
            <person name="Frisvad J.C."/>
            <person name="Nielsen K.L."/>
        </authorList>
    </citation>
    <scope>NUCLEOTIDE SEQUENCE [LARGE SCALE GENOMIC DNA]</scope>
    <source>
        <strain evidence="2 3">IBT 35679</strain>
    </source>
</reference>
<sequence>MKLSTFAPLALALASSAFAWIVNDYAEVTDCNIINTDAYFREYDGTDSNACHNFGAGESGSTCSQHSGLGDVASCTDDLVVSGSVLVRDSPQCEFFTASDCAGSSRIVADGYCVTGAYSSFSCPEI</sequence>
<dbReference type="EMBL" id="JAQIZZ010000006">
    <property type="protein sequence ID" value="KAJ5538659.1"/>
    <property type="molecule type" value="Genomic_DNA"/>
</dbReference>
<evidence type="ECO:0000256" key="1">
    <source>
        <dbReference type="SAM" id="SignalP"/>
    </source>
</evidence>
<gene>
    <name evidence="2" type="ORF">N7494_008138</name>
</gene>
<organism evidence="2 3">
    <name type="scientific">Penicillium frequentans</name>
    <dbReference type="NCBI Taxonomy" id="3151616"/>
    <lineage>
        <taxon>Eukaryota</taxon>
        <taxon>Fungi</taxon>
        <taxon>Dikarya</taxon>
        <taxon>Ascomycota</taxon>
        <taxon>Pezizomycotina</taxon>
        <taxon>Eurotiomycetes</taxon>
        <taxon>Eurotiomycetidae</taxon>
        <taxon>Eurotiales</taxon>
        <taxon>Aspergillaceae</taxon>
        <taxon>Penicillium</taxon>
    </lineage>
</organism>
<dbReference type="Proteomes" id="UP001220324">
    <property type="component" value="Unassembled WGS sequence"/>
</dbReference>
<feature type="signal peptide" evidence="1">
    <location>
        <begin position="1"/>
        <end position="19"/>
    </location>
</feature>
<keyword evidence="3" id="KW-1185">Reference proteome</keyword>
<evidence type="ECO:0000313" key="3">
    <source>
        <dbReference type="Proteomes" id="UP001220324"/>
    </source>
</evidence>
<dbReference type="AlphaFoldDB" id="A0AAD6CWD2"/>
<evidence type="ECO:0000313" key="2">
    <source>
        <dbReference type="EMBL" id="KAJ5538659.1"/>
    </source>
</evidence>
<keyword evidence="1" id="KW-0732">Signal</keyword>
<name>A0AAD6CWD2_9EURO</name>
<proteinExistence type="predicted"/>